<dbReference type="Pfam" id="PF14198">
    <property type="entry name" value="TnpV"/>
    <property type="match status" value="1"/>
</dbReference>
<name>A0A7G9GJI3_9FIRM</name>
<dbReference type="Proteomes" id="UP000515856">
    <property type="component" value="Chromosome"/>
</dbReference>
<proteinExistence type="predicted"/>
<organism evidence="1 2">
    <name type="scientific">[Eubacterium] hominis</name>
    <dbReference type="NCBI Taxonomy" id="2764325"/>
    <lineage>
        <taxon>Bacteria</taxon>
        <taxon>Bacillati</taxon>
        <taxon>Bacillota</taxon>
        <taxon>Erysipelotrichia</taxon>
        <taxon>Erysipelotrichales</taxon>
        <taxon>Erysipelotrichaceae</taxon>
        <taxon>Amedibacillus</taxon>
    </lineage>
</organism>
<keyword evidence="2" id="KW-1185">Reference proteome</keyword>
<dbReference type="RefSeq" id="WP_117453285.1">
    <property type="nucleotide sequence ID" value="NZ_CP060636.1"/>
</dbReference>
<evidence type="ECO:0000313" key="1">
    <source>
        <dbReference type="EMBL" id="QNM10965.1"/>
    </source>
</evidence>
<dbReference type="AlphaFoldDB" id="A0A7G9GJI3"/>
<accession>A0A7G9GJI3</accession>
<reference evidence="1 2" key="1">
    <citation type="submission" date="2020-08" db="EMBL/GenBank/DDBJ databases">
        <authorList>
            <person name="Liu C."/>
            <person name="Sun Q."/>
        </authorList>
    </citation>
    <scope>NUCLEOTIDE SEQUENCE [LARGE SCALE GENOMIC DNA]</scope>
    <source>
        <strain evidence="1 2">NSJ-61</strain>
    </source>
</reference>
<dbReference type="InterPro" id="IPR026989">
    <property type="entry name" value="TnpV"/>
</dbReference>
<evidence type="ECO:0000313" key="2">
    <source>
        <dbReference type="Proteomes" id="UP000515856"/>
    </source>
</evidence>
<dbReference type="KEGG" id="ehn:H9Q80_11825"/>
<sequence length="116" mass="14009">MKDINYSEVNDCLFPNLKGLEEVKANSYFARMKIKYLKENEQGHLFSLMAKNELSTYLEQVDKEVNEMYDRLVEEYKTKWNVTEELKAHNQMEWVQQMNNIDNVVKEIILKEYIYN</sequence>
<dbReference type="EMBL" id="CP060636">
    <property type="protein sequence ID" value="QNM10965.1"/>
    <property type="molecule type" value="Genomic_DNA"/>
</dbReference>
<gene>
    <name evidence="1" type="ORF">H9Q80_11825</name>
</gene>
<protein>
    <submittedName>
        <fullName evidence="1">TnpV protein</fullName>
    </submittedName>
</protein>